<gene>
    <name evidence="1" type="ORF">ACFSL2_04040</name>
</gene>
<proteinExistence type="predicted"/>
<protein>
    <submittedName>
        <fullName evidence="1">Uncharacterized protein</fullName>
    </submittedName>
</protein>
<dbReference type="RefSeq" id="WP_377196608.1">
    <property type="nucleotide sequence ID" value="NZ_JBHUHF010000001.1"/>
</dbReference>
<dbReference type="Proteomes" id="UP001597338">
    <property type="component" value="Unassembled WGS sequence"/>
</dbReference>
<evidence type="ECO:0000313" key="2">
    <source>
        <dbReference type="Proteomes" id="UP001597338"/>
    </source>
</evidence>
<organism evidence="1 2">
    <name type="scientific">Promicromonospora aerolata</name>
    <dbReference type="NCBI Taxonomy" id="195749"/>
    <lineage>
        <taxon>Bacteria</taxon>
        <taxon>Bacillati</taxon>
        <taxon>Actinomycetota</taxon>
        <taxon>Actinomycetes</taxon>
        <taxon>Micrococcales</taxon>
        <taxon>Promicromonosporaceae</taxon>
        <taxon>Promicromonospora</taxon>
    </lineage>
</organism>
<keyword evidence="2" id="KW-1185">Reference proteome</keyword>
<comment type="caution">
    <text evidence="1">The sequence shown here is derived from an EMBL/GenBank/DDBJ whole genome shotgun (WGS) entry which is preliminary data.</text>
</comment>
<dbReference type="EMBL" id="JBHUHF010000001">
    <property type="protein sequence ID" value="MFD2024673.1"/>
    <property type="molecule type" value="Genomic_DNA"/>
</dbReference>
<sequence length="66" mass="6931">MLAATPGRLLVIGSSPDNRRVVRRDTSADGLLEAACATAGRDLTVQEWHQAADTAPPSDLSCTRAP</sequence>
<accession>A0ABW4V4B3</accession>
<evidence type="ECO:0000313" key="1">
    <source>
        <dbReference type="EMBL" id="MFD2024673.1"/>
    </source>
</evidence>
<reference evidence="2" key="1">
    <citation type="journal article" date="2019" name="Int. J. Syst. Evol. Microbiol.">
        <title>The Global Catalogue of Microorganisms (GCM) 10K type strain sequencing project: providing services to taxonomists for standard genome sequencing and annotation.</title>
        <authorList>
            <consortium name="The Broad Institute Genomics Platform"/>
            <consortium name="The Broad Institute Genome Sequencing Center for Infectious Disease"/>
            <person name="Wu L."/>
            <person name="Ma J."/>
        </authorList>
    </citation>
    <scope>NUCLEOTIDE SEQUENCE [LARGE SCALE GENOMIC DNA]</scope>
    <source>
        <strain evidence="2">CCM 7043</strain>
    </source>
</reference>
<name>A0ABW4V4B3_9MICO</name>